<dbReference type="STRING" id="797515.HMPREF9103_00941"/>
<dbReference type="Gene3D" id="3.40.50.510">
    <property type="entry name" value="Phosphotransferase system, mannose-type IIA component"/>
    <property type="match status" value="1"/>
</dbReference>
<evidence type="ECO:0000256" key="5">
    <source>
        <dbReference type="ARBA" id="ARBA00022597"/>
    </source>
</evidence>
<dbReference type="PROSITE" id="PS51096">
    <property type="entry name" value="PTS_EIIA_TYPE_4"/>
    <property type="match status" value="1"/>
</dbReference>
<dbReference type="InterPro" id="IPR033887">
    <property type="entry name" value="PTS_IIA_man"/>
</dbReference>
<dbReference type="eggNOG" id="COG2893">
    <property type="taxonomic scope" value="Bacteria"/>
</dbReference>
<keyword evidence="2" id="KW-0813">Transport</keyword>
<dbReference type="EMBL" id="AGEY01000042">
    <property type="protein sequence ID" value="EHL99539.1"/>
    <property type="molecule type" value="Genomic_DNA"/>
</dbReference>
<proteinExistence type="predicted"/>
<keyword evidence="7" id="KW-0598">Phosphotransferase system</keyword>
<dbReference type="Pfam" id="PF03610">
    <property type="entry name" value="EIIA-man"/>
    <property type="match status" value="1"/>
</dbReference>
<dbReference type="InterPro" id="IPR013789">
    <property type="entry name" value="PTS_EIIA_man"/>
</dbReference>
<keyword evidence="8" id="KW-0418">Kinase</keyword>
<name>G9ZMJ1_9LACO</name>
<reference evidence="10 11" key="1">
    <citation type="submission" date="2011-09" db="EMBL/GenBank/DDBJ databases">
        <authorList>
            <person name="Weinstock G."/>
            <person name="Sodergren E."/>
            <person name="Clifton S."/>
            <person name="Fulton L."/>
            <person name="Fulton B."/>
            <person name="Courtney L."/>
            <person name="Fronick C."/>
            <person name="Harrison M."/>
            <person name="Strong C."/>
            <person name="Farmer C."/>
            <person name="Delahaunty K."/>
            <person name="Markovic C."/>
            <person name="Hall O."/>
            <person name="Minx P."/>
            <person name="Tomlinson C."/>
            <person name="Mitreva M."/>
            <person name="Hou S."/>
            <person name="Chen J."/>
            <person name="Wollam A."/>
            <person name="Pepin K.H."/>
            <person name="Johnson M."/>
            <person name="Bhonagiri V."/>
            <person name="Zhang X."/>
            <person name="Suruliraj S."/>
            <person name="Warren W."/>
            <person name="Chinwalla A."/>
            <person name="Mardis E.R."/>
            <person name="Wilson R.K."/>
        </authorList>
    </citation>
    <scope>NUCLEOTIDE SEQUENCE [LARGE SCALE GENOMIC DNA]</scope>
    <source>
        <strain evidence="10 11">F0439</strain>
    </source>
</reference>
<dbReference type="GO" id="GO:0005737">
    <property type="term" value="C:cytoplasm"/>
    <property type="evidence" value="ECO:0007669"/>
    <property type="project" value="UniProtKB-SubCell"/>
</dbReference>
<accession>G9ZMJ1</accession>
<dbReference type="GO" id="GO:0016020">
    <property type="term" value="C:membrane"/>
    <property type="evidence" value="ECO:0007669"/>
    <property type="project" value="InterPro"/>
</dbReference>
<sequence length="145" mass="15422">MKRVMNLVSIIVASHGQLAGALISTSEMIAGPQKDVSAVTLAPSDGIKDLAEKFAKAKQAAAQKEILIFADLWGGSPFNAATQLVAADPKHTALIAGVNLPLLIEAYMVRDQELAKIVTHLSEISDGSIKQFKMPDQLDGEDDLL</sequence>
<keyword evidence="3" id="KW-0963">Cytoplasm</keyword>
<evidence type="ECO:0000256" key="8">
    <source>
        <dbReference type="ARBA" id="ARBA00022777"/>
    </source>
</evidence>
<evidence type="ECO:0000256" key="4">
    <source>
        <dbReference type="ARBA" id="ARBA00022553"/>
    </source>
</evidence>
<evidence type="ECO:0000313" key="11">
    <source>
        <dbReference type="Proteomes" id="UP000004625"/>
    </source>
</evidence>
<dbReference type="SUPFAM" id="SSF53062">
    <property type="entry name" value="PTS system fructose IIA component-like"/>
    <property type="match status" value="1"/>
</dbReference>
<organism evidence="10 11">
    <name type="scientific">Lentilactobacillus parafarraginis F0439</name>
    <dbReference type="NCBI Taxonomy" id="797515"/>
    <lineage>
        <taxon>Bacteria</taxon>
        <taxon>Bacillati</taxon>
        <taxon>Bacillota</taxon>
        <taxon>Bacilli</taxon>
        <taxon>Lactobacillales</taxon>
        <taxon>Lactobacillaceae</taxon>
        <taxon>Lentilactobacillus</taxon>
    </lineage>
</organism>
<dbReference type="Proteomes" id="UP000004625">
    <property type="component" value="Unassembled WGS sequence"/>
</dbReference>
<dbReference type="PANTHER" id="PTHR33799">
    <property type="entry name" value="PTS PERMEASE-RELATED-RELATED"/>
    <property type="match status" value="1"/>
</dbReference>
<evidence type="ECO:0000256" key="1">
    <source>
        <dbReference type="ARBA" id="ARBA00004496"/>
    </source>
</evidence>
<gene>
    <name evidence="10" type="ORF">HMPREF9103_00941</name>
</gene>
<protein>
    <submittedName>
        <fullName evidence="10">PTS system fructose IIA component</fullName>
    </submittedName>
</protein>
<keyword evidence="4" id="KW-0597">Phosphoprotein</keyword>
<evidence type="ECO:0000256" key="6">
    <source>
        <dbReference type="ARBA" id="ARBA00022679"/>
    </source>
</evidence>
<dbReference type="AlphaFoldDB" id="G9ZMJ1"/>
<dbReference type="InterPro" id="IPR051471">
    <property type="entry name" value="Bacterial_PTS_sugar_comp"/>
</dbReference>
<evidence type="ECO:0000313" key="10">
    <source>
        <dbReference type="EMBL" id="EHL99539.1"/>
    </source>
</evidence>
<evidence type="ECO:0000256" key="7">
    <source>
        <dbReference type="ARBA" id="ARBA00022683"/>
    </source>
</evidence>
<dbReference type="NCBIfam" id="TIGR00824">
    <property type="entry name" value="EIIA-man"/>
    <property type="match status" value="1"/>
</dbReference>
<dbReference type="InterPro" id="IPR036662">
    <property type="entry name" value="PTS_EIIA_man-typ_sf"/>
</dbReference>
<dbReference type="GO" id="GO:0016773">
    <property type="term" value="F:phosphotransferase activity, alcohol group as acceptor"/>
    <property type="evidence" value="ECO:0007669"/>
    <property type="project" value="InterPro"/>
</dbReference>
<keyword evidence="5" id="KW-0762">Sugar transport</keyword>
<evidence type="ECO:0000256" key="2">
    <source>
        <dbReference type="ARBA" id="ARBA00022448"/>
    </source>
</evidence>
<keyword evidence="6" id="KW-0808">Transferase</keyword>
<dbReference type="PATRIC" id="fig|797515.3.peg.871"/>
<dbReference type="PANTHER" id="PTHR33799:SF1">
    <property type="entry name" value="PTS SYSTEM MANNOSE-SPECIFIC EIIAB COMPONENT-RELATED"/>
    <property type="match status" value="1"/>
</dbReference>
<dbReference type="CDD" id="cd00006">
    <property type="entry name" value="PTS_IIA_man"/>
    <property type="match status" value="1"/>
</dbReference>
<dbReference type="GO" id="GO:0016301">
    <property type="term" value="F:kinase activity"/>
    <property type="evidence" value="ECO:0007669"/>
    <property type="project" value="UniProtKB-KW"/>
</dbReference>
<comment type="subcellular location">
    <subcellularLocation>
        <location evidence="1">Cytoplasm</location>
    </subcellularLocation>
</comment>
<keyword evidence="11" id="KW-1185">Reference proteome</keyword>
<evidence type="ECO:0000256" key="3">
    <source>
        <dbReference type="ARBA" id="ARBA00022490"/>
    </source>
</evidence>
<dbReference type="RefSeq" id="WP_008211689.1">
    <property type="nucleotide sequence ID" value="NZ_JH414939.1"/>
</dbReference>
<dbReference type="GO" id="GO:0009401">
    <property type="term" value="P:phosphoenolpyruvate-dependent sugar phosphotransferase system"/>
    <property type="evidence" value="ECO:0007669"/>
    <property type="project" value="UniProtKB-KW"/>
</dbReference>
<evidence type="ECO:0000259" key="9">
    <source>
        <dbReference type="PROSITE" id="PS51096"/>
    </source>
</evidence>
<dbReference type="HOGENOM" id="CLU_123235_1_1_9"/>
<comment type="caution">
    <text evidence="10">The sequence shown here is derived from an EMBL/GenBank/DDBJ whole genome shotgun (WGS) entry which is preliminary data.</text>
</comment>
<dbReference type="InterPro" id="IPR004701">
    <property type="entry name" value="PTS_EIIA_man-typ"/>
</dbReference>
<feature type="domain" description="PTS EIIA type-4" evidence="9">
    <location>
        <begin position="7"/>
        <end position="129"/>
    </location>
</feature>